<reference evidence="1 2" key="2">
    <citation type="journal article" date="1998" name="Adv. Virus Res.">
        <title>Viruses in marine brown algae.</title>
        <authorList>
            <person name="Muller D.G."/>
            <person name="Kapp M."/>
            <person name="Knippers R."/>
        </authorList>
    </citation>
    <scope>NUCLEOTIDE SEQUENCE [LARGE SCALE GENOMIC DNA]</scope>
    <source>
        <strain evidence="2">Isolate New Zealand/Kaikoura/1988</strain>
    </source>
</reference>
<name>Q8QNF9_ESV1K</name>
<dbReference type="EMBL" id="AF204951">
    <property type="protein sequence ID" value="AAK14538.1"/>
    <property type="molecule type" value="Genomic_DNA"/>
</dbReference>
<proteinExistence type="predicted"/>
<organism evidence="1 2">
    <name type="scientific">Ectocarpus siliculosus virus 1 (isolate New Zealand/Kaikoura/1988)</name>
    <name type="common">EsV-1</name>
    <dbReference type="NCBI Taxonomy" id="654926"/>
    <lineage>
        <taxon>Viruses</taxon>
        <taxon>Varidnaviria</taxon>
        <taxon>Bamfordvirae</taxon>
        <taxon>Nucleocytoviricota</taxon>
        <taxon>Megaviricetes</taxon>
        <taxon>Algavirales</taxon>
        <taxon>Phycodnaviridae</taxon>
        <taxon>Phaeovirus</taxon>
        <taxon>Phaeovirus unasiliculosus</taxon>
        <taxon>Ectocarpus siliculosus virus 1</taxon>
    </lineage>
</organism>
<evidence type="ECO:0000313" key="2">
    <source>
        <dbReference type="Proteomes" id="UP000000864"/>
    </source>
</evidence>
<sequence length="147" mass="15928">MVQGLIHQSIILAFTIRSATNKATEAGTSTAAAAAASSWYTCALRTTGPNIFSRLRFSKNMLQLLYTPDSYSSRLCSCQQMNNSKPWPWSDDAKAFSVSLAPSNSTKAETSCALHTHNVSVWYYGGLQLSGPRSIQPNPLNGNKPPV</sequence>
<reference evidence="1 2" key="1">
    <citation type="journal article" date="1995" name="Virology">
        <title>Coat protein of the Ectocarpus siliculosus virus.</title>
        <authorList>
            <person name="Klein M."/>
            <person name="Lanka S.T."/>
            <person name="Knippers R."/>
            <person name="Muller D.G."/>
        </authorList>
    </citation>
    <scope>NUCLEOTIDE SEQUENCE [LARGE SCALE GENOMIC DNA]</scope>
    <source>
        <strain evidence="2">Isolate New Zealand/Kaikoura/1988</strain>
    </source>
</reference>
<protein>
    <submittedName>
        <fullName evidence="1">EsV-1-120</fullName>
    </submittedName>
</protein>
<gene>
    <name evidence="1" type="primary">ORF 120</name>
</gene>
<dbReference type="Proteomes" id="UP000000864">
    <property type="component" value="Segment"/>
</dbReference>
<evidence type="ECO:0000313" key="1">
    <source>
        <dbReference type="EMBL" id="AAK14538.1"/>
    </source>
</evidence>
<reference evidence="1 2" key="3">
    <citation type="journal article" date="2000" name="Virology">
        <title>Characterization and immunolocalization of major structural proteins in the brown algal virus EsV-1.</title>
        <authorList>
            <person name="Delaroque N."/>
            <person name="Wolf S."/>
            <person name="Muller D.G."/>
            <person name="Knippers R."/>
        </authorList>
    </citation>
    <scope>NUCLEOTIDE SEQUENCE [LARGE SCALE GENOMIC DNA]</scope>
    <source>
        <strain evidence="2">Isolate New Zealand/Kaikoura/1988</strain>
    </source>
</reference>
<organismHost>
    <name type="scientific">Ectocarpus siliculosus</name>
    <name type="common">Brown alga</name>
    <name type="synonym">Conferva siliculosa</name>
    <dbReference type="NCBI Taxonomy" id="2880"/>
</organismHost>
<keyword evidence="2" id="KW-1185">Reference proteome</keyword>
<dbReference type="KEGG" id="vg:920686"/>
<accession>Q8QNF9</accession>
<reference evidence="1 2" key="4">
    <citation type="journal article" date="2000" name="Virology">
        <title>The brown algal virus EsV-1 particle contains a putative hybrid histidine kinase.</title>
        <authorList>
            <person name="Delaroque N."/>
            <person name="Wolf S."/>
            <person name="Muller D.G."/>
            <person name="Knippers R."/>
        </authorList>
    </citation>
    <scope>NUCLEOTIDE SEQUENCE [LARGE SCALE GENOMIC DNA]</scope>
    <source>
        <strain evidence="2">Isolate New Zealand/Kaikoura/1988</strain>
    </source>
</reference>